<evidence type="ECO:0000313" key="3">
    <source>
        <dbReference type="Ensembl" id="ENSNMLP00000032144.1"/>
    </source>
</evidence>
<name>A0A8C6UFJ5_9GOBI</name>
<dbReference type="AlphaFoldDB" id="A0A8C6UFJ5"/>
<feature type="region of interest" description="Disordered" evidence="1">
    <location>
        <begin position="1"/>
        <end position="33"/>
    </location>
</feature>
<dbReference type="PROSITE" id="PS51140">
    <property type="entry name" value="CUE"/>
    <property type="match status" value="1"/>
</dbReference>
<feature type="compositionally biased region" description="Basic and acidic residues" evidence="1">
    <location>
        <begin position="81"/>
        <end position="97"/>
    </location>
</feature>
<dbReference type="Ensembl" id="ENSNMLT00000035806.1">
    <property type="protein sequence ID" value="ENSNMLP00000032144.1"/>
    <property type="gene ID" value="ENSNMLG00000020108.1"/>
</dbReference>
<dbReference type="PANTHER" id="PTHR22529:SF1">
    <property type="entry name" value="EPITHELIAL-STROMAL INTERACTION PROTEIN 1"/>
    <property type="match status" value="1"/>
</dbReference>
<proteinExistence type="predicted"/>
<sequence>MEIQKMRDIQREKAERLEQRKQQEEKARRAQFQLDHARVTDKFLQQLDTKVSSSRMASAPIPNTREVPNVLPKNLEAIQQDQKRKNAEFLDNLERRMGASNMSGAASSSPSESLDQESSSRPRVSPGPRSAGRAAGEDEPNTASEQDFDWALMKLTSNFPHCDKDFLRDILSQCSGDYQQAHGLISLS</sequence>
<protein>
    <recommendedName>
        <fullName evidence="2">CUE domain-containing protein</fullName>
    </recommendedName>
</protein>
<evidence type="ECO:0000259" key="2">
    <source>
        <dbReference type="PROSITE" id="PS51140"/>
    </source>
</evidence>
<feature type="compositionally biased region" description="Low complexity" evidence="1">
    <location>
        <begin position="99"/>
        <end position="130"/>
    </location>
</feature>
<reference evidence="3" key="1">
    <citation type="submission" date="2025-08" db="UniProtKB">
        <authorList>
            <consortium name="Ensembl"/>
        </authorList>
    </citation>
    <scope>IDENTIFICATION</scope>
</reference>
<feature type="region of interest" description="Disordered" evidence="1">
    <location>
        <begin position="49"/>
        <end position="146"/>
    </location>
</feature>
<dbReference type="PANTHER" id="PTHR22529">
    <property type="entry name" value="EPITHELIAL-STROMAL INTERACTION PROTEIN 1"/>
    <property type="match status" value="1"/>
</dbReference>
<dbReference type="InterPro" id="IPR003892">
    <property type="entry name" value="CUE"/>
</dbReference>
<dbReference type="CDD" id="cd14279">
    <property type="entry name" value="CUE"/>
    <property type="match status" value="1"/>
</dbReference>
<evidence type="ECO:0000313" key="4">
    <source>
        <dbReference type="Proteomes" id="UP000694523"/>
    </source>
</evidence>
<dbReference type="Proteomes" id="UP000694523">
    <property type="component" value="Unplaced"/>
</dbReference>
<feature type="compositionally biased region" description="Basic and acidic residues" evidence="1">
    <location>
        <begin position="1"/>
        <end position="28"/>
    </location>
</feature>
<keyword evidence="4" id="KW-1185">Reference proteome</keyword>
<reference evidence="3" key="2">
    <citation type="submission" date="2025-09" db="UniProtKB">
        <authorList>
            <consortium name="Ensembl"/>
        </authorList>
    </citation>
    <scope>IDENTIFICATION</scope>
</reference>
<evidence type="ECO:0000256" key="1">
    <source>
        <dbReference type="SAM" id="MobiDB-lite"/>
    </source>
</evidence>
<accession>A0A8C6UFJ5</accession>
<feature type="domain" description="CUE" evidence="2">
    <location>
        <begin position="147"/>
        <end position="188"/>
    </location>
</feature>
<dbReference type="GO" id="GO:0043130">
    <property type="term" value="F:ubiquitin binding"/>
    <property type="evidence" value="ECO:0007669"/>
    <property type="project" value="InterPro"/>
</dbReference>
<organism evidence="3 4">
    <name type="scientific">Neogobius melanostomus</name>
    <name type="common">round goby</name>
    <dbReference type="NCBI Taxonomy" id="47308"/>
    <lineage>
        <taxon>Eukaryota</taxon>
        <taxon>Metazoa</taxon>
        <taxon>Chordata</taxon>
        <taxon>Craniata</taxon>
        <taxon>Vertebrata</taxon>
        <taxon>Euteleostomi</taxon>
        <taxon>Actinopterygii</taxon>
        <taxon>Neopterygii</taxon>
        <taxon>Teleostei</taxon>
        <taxon>Neoteleostei</taxon>
        <taxon>Acanthomorphata</taxon>
        <taxon>Gobiaria</taxon>
        <taxon>Gobiiformes</taxon>
        <taxon>Gobioidei</taxon>
        <taxon>Gobiidae</taxon>
        <taxon>Benthophilinae</taxon>
        <taxon>Neogobiini</taxon>
        <taxon>Neogobius</taxon>
    </lineage>
</organism>
<dbReference type="InterPro" id="IPR026185">
    <property type="entry name" value="EPSTI1"/>
</dbReference>